<keyword evidence="2" id="KW-1185">Reference proteome</keyword>
<comment type="caution">
    <text evidence="1">The sequence shown here is derived from an EMBL/GenBank/DDBJ whole genome shotgun (WGS) entry which is preliminary data.</text>
</comment>
<dbReference type="EMBL" id="JASBNA010000018">
    <property type="protein sequence ID" value="KAK7685917.1"/>
    <property type="molecule type" value="Genomic_DNA"/>
</dbReference>
<protein>
    <submittedName>
        <fullName evidence="1">Uncharacterized protein</fullName>
    </submittedName>
</protein>
<name>A0AAW0G803_9APHY</name>
<reference evidence="1 2" key="1">
    <citation type="submission" date="2022-09" db="EMBL/GenBank/DDBJ databases">
        <authorList>
            <person name="Palmer J.M."/>
        </authorList>
    </citation>
    <scope>NUCLEOTIDE SEQUENCE [LARGE SCALE GENOMIC DNA]</scope>
    <source>
        <strain evidence="1 2">DSM 7382</strain>
    </source>
</reference>
<evidence type="ECO:0000313" key="1">
    <source>
        <dbReference type="EMBL" id="KAK7685917.1"/>
    </source>
</evidence>
<dbReference type="Proteomes" id="UP001385951">
    <property type="component" value="Unassembled WGS sequence"/>
</dbReference>
<organism evidence="1 2">
    <name type="scientific">Cerrena zonata</name>
    <dbReference type="NCBI Taxonomy" id="2478898"/>
    <lineage>
        <taxon>Eukaryota</taxon>
        <taxon>Fungi</taxon>
        <taxon>Dikarya</taxon>
        <taxon>Basidiomycota</taxon>
        <taxon>Agaricomycotina</taxon>
        <taxon>Agaricomycetes</taxon>
        <taxon>Polyporales</taxon>
        <taxon>Cerrenaceae</taxon>
        <taxon>Cerrena</taxon>
    </lineage>
</organism>
<proteinExistence type="predicted"/>
<sequence length="61" mass="7026">MFPKRFDSGPDMIAFRPHAYLSGRLCMGWEIHLNQGSVRNGTFENRVDTGLMFLDHPSDKQ</sequence>
<gene>
    <name evidence="1" type="ORF">QCA50_010725</name>
</gene>
<accession>A0AAW0G803</accession>
<dbReference type="AlphaFoldDB" id="A0AAW0G803"/>
<evidence type="ECO:0000313" key="2">
    <source>
        <dbReference type="Proteomes" id="UP001385951"/>
    </source>
</evidence>